<dbReference type="InterPro" id="IPR043502">
    <property type="entry name" value="DNA/RNA_pol_sf"/>
</dbReference>
<dbReference type="AlphaFoldDB" id="A0ABC9Y448"/>
<dbReference type="PROSITE" id="PS50878">
    <property type="entry name" value="RT_POL"/>
    <property type="match status" value="1"/>
</dbReference>
<gene>
    <name evidence="2" type="ORF">GRJ2_002945000</name>
</gene>
<keyword evidence="3" id="KW-1185">Reference proteome</keyword>
<accession>A0ABC9Y448</accession>
<sequence>MEKAEVLTDFFASVFTGKCLSCAAQVTEGKGRDWENAEPPTVGDQVREYLRNLKVHKSMGPDEIHPRVLRELADEVARPLAIIFEKSWQSGKVPTDWKRGNITPIFKKEKKEDPGNYRPVSLTSVPGKIMEQTLLETMLRHMENKEEIGDSQHGFTKGKSCLTNLVAFCDGVMVLLDKGRASDIIYLDLCKAFDTVPHDILVSKLERHAFDGWTTRWIRNWLDGHTQRVVLNGSMSKWRTVMSGVPQGTGTGTV</sequence>
<dbReference type="Proteomes" id="UP001623348">
    <property type="component" value="Unassembled WGS sequence"/>
</dbReference>
<dbReference type="InterPro" id="IPR000477">
    <property type="entry name" value="RT_dom"/>
</dbReference>
<feature type="domain" description="Reverse transcriptase" evidence="1">
    <location>
        <begin position="86"/>
        <end position="254"/>
    </location>
</feature>
<dbReference type="CDD" id="cd01650">
    <property type="entry name" value="RT_nLTR_like"/>
    <property type="match status" value="1"/>
</dbReference>
<evidence type="ECO:0000259" key="1">
    <source>
        <dbReference type="PROSITE" id="PS50878"/>
    </source>
</evidence>
<proteinExistence type="predicted"/>
<name>A0ABC9Y448_GRUJA</name>
<evidence type="ECO:0000313" key="3">
    <source>
        <dbReference type="Proteomes" id="UP001623348"/>
    </source>
</evidence>
<dbReference type="PANTHER" id="PTHR33332">
    <property type="entry name" value="REVERSE TRANSCRIPTASE DOMAIN-CONTAINING PROTEIN"/>
    <property type="match status" value="1"/>
</dbReference>
<comment type="caution">
    <text evidence="2">The sequence shown here is derived from an EMBL/GenBank/DDBJ whole genome shotgun (WGS) entry which is preliminary data.</text>
</comment>
<dbReference type="EMBL" id="BAAFJT010000040">
    <property type="protein sequence ID" value="GAB0204794.1"/>
    <property type="molecule type" value="Genomic_DNA"/>
</dbReference>
<organism evidence="2 3">
    <name type="scientific">Grus japonensis</name>
    <name type="common">Japanese crane</name>
    <name type="synonym">Red-crowned crane</name>
    <dbReference type="NCBI Taxonomy" id="30415"/>
    <lineage>
        <taxon>Eukaryota</taxon>
        <taxon>Metazoa</taxon>
        <taxon>Chordata</taxon>
        <taxon>Craniata</taxon>
        <taxon>Vertebrata</taxon>
        <taxon>Euteleostomi</taxon>
        <taxon>Archelosauria</taxon>
        <taxon>Archosauria</taxon>
        <taxon>Dinosauria</taxon>
        <taxon>Saurischia</taxon>
        <taxon>Theropoda</taxon>
        <taxon>Coelurosauria</taxon>
        <taxon>Aves</taxon>
        <taxon>Neognathae</taxon>
        <taxon>Neoaves</taxon>
        <taxon>Gruiformes</taxon>
        <taxon>Gruidae</taxon>
        <taxon>Grus</taxon>
    </lineage>
</organism>
<reference evidence="2 3" key="1">
    <citation type="submission" date="2024-06" db="EMBL/GenBank/DDBJ databases">
        <title>The draft genome of Grus japonensis, version 3.</title>
        <authorList>
            <person name="Nabeshima K."/>
            <person name="Suzuki S."/>
            <person name="Onuma M."/>
        </authorList>
    </citation>
    <scope>NUCLEOTIDE SEQUENCE [LARGE SCALE GENOMIC DNA]</scope>
    <source>
        <strain evidence="2 3">451A</strain>
    </source>
</reference>
<evidence type="ECO:0000313" key="2">
    <source>
        <dbReference type="EMBL" id="GAB0204794.1"/>
    </source>
</evidence>
<protein>
    <submittedName>
        <fullName evidence="2">Mitochondrial enolase superfamily member 1</fullName>
    </submittedName>
</protein>
<dbReference type="SUPFAM" id="SSF56672">
    <property type="entry name" value="DNA/RNA polymerases"/>
    <property type="match status" value="1"/>
</dbReference>
<dbReference type="Pfam" id="PF00078">
    <property type="entry name" value="RVT_1"/>
    <property type="match status" value="1"/>
</dbReference>